<keyword evidence="1" id="KW-0732">Signal</keyword>
<dbReference type="EMBL" id="KN727881">
    <property type="protein sequence ID" value="KIH64769.1"/>
    <property type="molecule type" value="Genomic_DNA"/>
</dbReference>
<dbReference type="AlphaFoldDB" id="A0A0C2GZW1"/>
<name>A0A0C2GZW1_9BILA</name>
<sequence length="78" mass="8918">MSGLANMTVAMSFEAQAIMALSRWLLKYLGPEQRGVEQSITVIISFHSTFITKVDRAYRCTCFYMEADKVVTSRFDVR</sequence>
<dbReference type="InterPro" id="IPR051962">
    <property type="entry name" value="Cuticlin"/>
</dbReference>
<evidence type="ECO:0000256" key="1">
    <source>
        <dbReference type="ARBA" id="ARBA00022729"/>
    </source>
</evidence>
<gene>
    <name evidence="3" type="ORF">ANCDUO_04920</name>
</gene>
<dbReference type="PANTHER" id="PTHR22907:SF27">
    <property type="entry name" value="ZP DOMAIN-CONTAINING PROTEIN"/>
    <property type="match status" value="1"/>
</dbReference>
<keyword evidence="4" id="KW-1185">Reference proteome</keyword>
<dbReference type="InterPro" id="IPR056953">
    <property type="entry name" value="CUT_N"/>
</dbReference>
<accession>A0A0C2GZW1</accession>
<dbReference type="OrthoDB" id="6139674at2759"/>
<proteinExistence type="predicted"/>
<dbReference type="Pfam" id="PF25057">
    <property type="entry name" value="CUT_N"/>
    <property type="match status" value="1"/>
</dbReference>
<dbReference type="PANTHER" id="PTHR22907">
    <property type="entry name" value="GH04558P"/>
    <property type="match status" value="1"/>
</dbReference>
<dbReference type="Proteomes" id="UP000054047">
    <property type="component" value="Unassembled WGS sequence"/>
</dbReference>
<evidence type="ECO:0000313" key="4">
    <source>
        <dbReference type="Proteomes" id="UP000054047"/>
    </source>
</evidence>
<protein>
    <recommendedName>
        <fullName evidence="2">Cuticlin N-terminal domain-containing protein</fullName>
    </recommendedName>
</protein>
<evidence type="ECO:0000313" key="3">
    <source>
        <dbReference type="EMBL" id="KIH64769.1"/>
    </source>
</evidence>
<organism evidence="3 4">
    <name type="scientific">Ancylostoma duodenale</name>
    <dbReference type="NCBI Taxonomy" id="51022"/>
    <lineage>
        <taxon>Eukaryota</taxon>
        <taxon>Metazoa</taxon>
        <taxon>Ecdysozoa</taxon>
        <taxon>Nematoda</taxon>
        <taxon>Chromadorea</taxon>
        <taxon>Rhabditida</taxon>
        <taxon>Rhabditina</taxon>
        <taxon>Rhabditomorpha</taxon>
        <taxon>Strongyloidea</taxon>
        <taxon>Ancylostomatidae</taxon>
        <taxon>Ancylostomatinae</taxon>
        <taxon>Ancylostoma</taxon>
    </lineage>
</organism>
<evidence type="ECO:0000259" key="2">
    <source>
        <dbReference type="Pfam" id="PF25057"/>
    </source>
</evidence>
<reference evidence="3 4" key="1">
    <citation type="submission" date="2013-12" db="EMBL/GenBank/DDBJ databases">
        <title>Draft genome of the parsitic nematode Ancylostoma duodenale.</title>
        <authorList>
            <person name="Mitreva M."/>
        </authorList>
    </citation>
    <scope>NUCLEOTIDE SEQUENCE [LARGE SCALE GENOMIC DNA]</scope>
    <source>
        <strain evidence="3 4">Zhejiang</strain>
    </source>
</reference>
<feature type="domain" description="Cuticlin N-terminal" evidence="2">
    <location>
        <begin position="32"/>
        <end position="64"/>
    </location>
</feature>